<dbReference type="EMBL" id="JNUP01000023">
    <property type="protein sequence ID" value="KGE73606.1"/>
    <property type="molecule type" value="Genomic_DNA"/>
</dbReference>
<evidence type="ECO:0000313" key="1">
    <source>
        <dbReference type="EMBL" id="KGE73606.1"/>
    </source>
</evidence>
<reference evidence="1 2" key="1">
    <citation type="submission" date="2014-05" db="EMBL/GenBank/DDBJ databases">
        <title>De novo Genome Sequence of Spirocheata sp.</title>
        <authorList>
            <person name="Shivani Y."/>
            <person name="Subhash Y."/>
            <person name="Tushar L."/>
            <person name="Sasikala C."/>
            <person name="Ramana C.V."/>
        </authorList>
    </citation>
    <scope>NUCLEOTIDE SEQUENCE [LARGE SCALE GENOMIC DNA]</scope>
    <source>
        <strain evidence="1 2">JC230</strain>
    </source>
</reference>
<organism evidence="1 2">
    <name type="scientific">Spirochaeta lutea</name>
    <dbReference type="NCBI Taxonomy" id="1480694"/>
    <lineage>
        <taxon>Bacteria</taxon>
        <taxon>Pseudomonadati</taxon>
        <taxon>Spirochaetota</taxon>
        <taxon>Spirochaetia</taxon>
        <taxon>Spirochaetales</taxon>
        <taxon>Spirochaetaceae</taxon>
        <taxon>Spirochaeta</taxon>
    </lineage>
</organism>
<accession>A0A098R1E9</accession>
<protein>
    <submittedName>
        <fullName evidence="1">Uncharacterized protein</fullName>
    </submittedName>
</protein>
<keyword evidence="2" id="KW-1185">Reference proteome</keyword>
<sequence length="164" mass="18609">MHQRSFKVVLLLLMFLITLGAGLYAGGSSEADQGYDPLNPPPPEIPEIPEHIPRIIRTIDDQLLIIESYGGFLQSARDLLKDSKQFGLERNAAGIQAFRTVRQQWFVFFTHLTYRPKDDSLTSQDIASFFDGISSLDSDLIQVVEDLNDYIDSQRVLTSEKYQL</sequence>
<comment type="caution">
    <text evidence="1">The sequence shown here is derived from an EMBL/GenBank/DDBJ whole genome shotgun (WGS) entry which is preliminary data.</text>
</comment>
<gene>
    <name evidence="1" type="ORF">DC28_02875</name>
</gene>
<dbReference type="STRING" id="1480694.DC28_02875"/>
<name>A0A098R1E9_9SPIO</name>
<proteinExistence type="predicted"/>
<evidence type="ECO:0000313" key="2">
    <source>
        <dbReference type="Proteomes" id="UP000029692"/>
    </source>
</evidence>
<dbReference type="RefSeq" id="WP_037545536.1">
    <property type="nucleotide sequence ID" value="NZ_JNUP01000023.1"/>
</dbReference>
<dbReference type="Proteomes" id="UP000029692">
    <property type="component" value="Unassembled WGS sequence"/>
</dbReference>
<dbReference type="AlphaFoldDB" id="A0A098R1E9"/>